<dbReference type="Proteomes" id="UP000077266">
    <property type="component" value="Unassembled WGS sequence"/>
</dbReference>
<accession>A0A165FJW6</accession>
<dbReference type="OrthoDB" id="5370830at2759"/>
<dbReference type="PANTHER" id="PTHR38850:SF2">
    <property type="entry name" value="CERATO-PLATANIN"/>
    <property type="match status" value="1"/>
</dbReference>
<evidence type="ECO:0000313" key="2">
    <source>
        <dbReference type="Proteomes" id="UP000077266"/>
    </source>
</evidence>
<dbReference type="PANTHER" id="PTHR38850">
    <property type="entry name" value="CERATO-PLATANIN"/>
    <property type="match status" value="1"/>
</dbReference>
<sequence length="256" mass="26868">MRFPDSPLSPSRSTSSLGPFSTSFRTTSLAQPALVTMIFTLLSAAATLAAVAKAQLAPSGTVSVTPHDMYSSSIGALGCKLNTNRVAYWPAVPGCDNLCIQLSYQGRTLNVLHIDTSGGAYDISYDAWNYLGFGVSATEQPWQGGGISMDYQVVGMDQCADILAPAGGKLGLTAANSMNYVAACAGQPDSWVAKNYALYNILNPVCTWGFDEECTVDLAAGQNQPTCPNILGLTVPLTTAPVYNIQYGTGLSVLAQ</sequence>
<proteinExistence type="predicted"/>
<name>A0A165FJW6_EXIGL</name>
<dbReference type="EMBL" id="KV426081">
    <property type="protein sequence ID" value="KZV89113.1"/>
    <property type="molecule type" value="Genomic_DNA"/>
</dbReference>
<gene>
    <name evidence="1" type="ORF">EXIGLDRAFT_159434</name>
</gene>
<evidence type="ECO:0008006" key="3">
    <source>
        <dbReference type="Google" id="ProtNLM"/>
    </source>
</evidence>
<protein>
    <recommendedName>
        <fullName evidence="3">Cerato-platanin</fullName>
    </recommendedName>
</protein>
<dbReference type="STRING" id="1314781.A0A165FJW6"/>
<evidence type="ECO:0000313" key="1">
    <source>
        <dbReference type="EMBL" id="KZV89113.1"/>
    </source>
</evidence>
<organism evidence="1 2">
    <name type="scientific">Exidia glandulosa HHB12029</name>
    <dbReference type="NCBI Taxonomy" id="1314781"/>
    <lineage>
        <taxon>Eukaryota</taxon>
        <taxon>Fungi</taxon>
        <taxon>Dikarya</taxon>
        <taxon>Basidiomycota</taxon>
        <taxon>Agaricomycotina</taxon>
        <taxon>Agaricomycetes</taxon>
        <taxon>Auriculariales</taxon>
        <taxon>Exidiaceae</taxon>
        <taxon>Exidia</taxon>
    </lineage>
</organism>
<keyword evidence="2" id="KW-1185">Reference proteome</keyword>
<dbReference type="AlphaFoldDB" id="A0A165FJW6"/>
<dbReference type="InParanoid" id="A0A165FJW6"/>
<reference evidence="1 2" key="1">
    <citation type="journal article" date="2016" name="Mol. Biol. Evol.">
        <title>Comparative Genomics of Early-Diverging Mushroom-Forming Fungi Provides Insights into the Origins of Lignocellulose Decay Capabilities.</title>
        <authorList>
            <person name="Nagy L.G."/>
            <person name="Riley R."/>
            <person name="Tritt A."/>
            <person name="Adam C."/>
            <person name="Daum C."/>
            <person name="Floudas D."/>
            <person name="Sun H."/>
            <person name="Yadav J.S."/>
            <person name="Pangilinan J."/>
            <person name="Larsson K.H."/>
            <person name="Matsuura K."/>
            <person name="Barry K."/>
            <person name="Labutti K."/>
            <person name="Kuo R."/>
            <person name="Ohm R.A."/>
            <person name="Bhattacharya S.S."/>
            <person name="Shirouzu T."/>
            <person name="Yoshinaga Y."/>
            <person name="Martin F.M."/>
            <person name="Grigoriev I.V."/>
            <person name="Hibbett D.S."/>
        </authorList>
    </citation>
    <scope>NUCLEOTIDE SEQUENCE [LARGE SCALE GENOMIC DNA]</scope>
    <source>
        <strain evidence="1 2">HHB12029</strain>
    </source>
</reference>